<dbReference type="Gene3D" id="4.10.320.30">
    <property type="match status" value="1"/>
</dbReference>
<comment type="subcellular location">
    <subcellularLocation>
        <location evidence="1">Nucleus</location>
    </subcellularLocation>
</comment>
<dbReference type="GO" id="GO:0006325">
    <property type="term" value="P:chromatin organization"/>
    <property type="evidence" value="ECO:0007669"/>
    <property type="project" value="UniProtKB-KW"/>
</dbReference>
<evidence type="ECO:0000313" key="17">
    <source>
        <dbReference type="RefSeq" id="XP_032817797.1"/>
    </source>
</evidence>
<dbReference type="GO" id="GO:0008270">
    <property type="term" value="F:zinc ion binding"/>
    <property type="evidence" value="ECO:0007669"/>
    <property type="project" value="UniProtKB-KW"/>
</dbReference>
<evidence type="ECO:0000256" key="2">
    <source>
        <dbReference type="ARBA" id="ARBA00022723"/>
    </source>
</evidence>
<dbReference type="InterPro" id="IPR004092">
    <property type="entry name" value="Mbt"/>
</dbReference>
<dbReference type="CDD" id="cd20135">
    <property type="entry name" value="MBT_L3MBTL3_rpt2"/>
    <property type="match status" value="1"/>
</dbReference>
<dbReference type="GO" id="GO:0045892">
    <property type="term" value="P:negative regulation of DNA-templated transcription"/>
    <property type="evidence" value="ECO:0007669"/>
    <property type="project" value="TreeGrafter"/>
</dbReference>
<protein>
    <submittedName>
        <fullName evidence="13 14">Lethal(3)malignant brain tumor-like protein 3 isoform X1</fullName>
    </submittedName>
</protein>
<feature type="repeat" description="MBT" evidence="10">
    <location>
        <begin position="347"/>
        <end position="446"/>
    </location>
</feature>
<keyword evidence="5" id="KW-0862">Zinc</keyword>
<keyword evidence="8" id="KW-0804">Transcription</keyword>
<evidence type="ECO:0000256" key="11">
    <source>
        <dbReference type="SAM" id="MobiDB-lite"/>
    </source>
</evidence>
<feature type="compositionally biased region" description="Polar residues" evidence="11">
    <location>
        <begin position="633"/>
        <end position="646"/>
    </location>
</feature>
<accession>A0AAJ7TH66</accession>
<evidence type="ECO:0000256" key="4">
    <source>
        <dbReference type="ARBA" id="ARBA00022771"/>
    </source>
</evidence>
<dbReference type="RefSeq" id="XP_032817798.1">
    <property type="nucleotide sequence ID" value="XM_032961907.1"/>
</dbReference>
<evidence type="ECO:0000256" key="10">
    <source>
        <dbReference type="PROSITE-ProRule" id="PRU00459"/>
    </source>
</evidence>
<evidence type="ECO:0000256" key="8">
    <source>
        <dbReference type="ARBA" id="ARBA00023163"/>
    </source>
</evidence>
<feature type="compositionally biased region" description="Basic and acidic residues" evidence="11">
    <location>
        <begin position="1"/>
        <end position="12"/>
    </location>
</feature>
<reference evidence="13 14" key="1">
    <citation type="submission" date="2025-04" db="UniProtKB">
        <authorList>
            <consortium name="RefSeq"/>
        </authorList>
    </citation>
    <scope>IDENTIFICATION</scope>
    <source>
        <tissue evidence="13 14">Sperm</tissue>
    </source>
</reference>
<dbReference type="PANTHER" id="PTHR12247:SF131">
    <property type="entry name" value="LD05287P"/>
    <property type="match status" value="1"/>
</dbReference>
<dbReference type="Pfam" id="PF02820">
    <property type="entry name" value="MBT"/>
    <property type="match status" value="3"/>
</dbReference>
<dbReference type="RefSeq" id="XP_032817796.1">
    <property type="nucleotide sequence ID" value="XM_032961905.1"/>
</dbReference>
<dbReference type="GO" id="GO:0005634">
    <property type="term" value="C:nucleus"/>
    <property type="evidence" value="ECO:0007669"/>
    <property type="project" value="UniProtKB-SubCell"/>
</dbReference>
<dbReference type="SUPFAM" id="SSF103637">
    <property type="entry name" value="CCHHC domain"/>
    <property type="match status" value="1"/>
</dbReference>
<dbReference type="InterPro" id="IPR036060">
    <property type="entry name" value="Znf_C2H2C_sf"/>
</dbReference>
<dbReference type="KEGG" id="pmrn:116946689"/>
<name>A0AAJ7TH66_PETMA</name>
<dbReference type="FunFam" id="2.30.30.140:FF:000007">
    <property type="entry name" value="Lethal(3)malignant brain tumor-like protein 1"/>
    <property type="match status" value="2"/>
</dbReference>
<evidence type="ECO:0000313" key="14">
    <source>
        <dbReference type="RefSeq" id="XP_032817794.1"/>
    </source>
</evidence>
<dbReference type="RefSeq" id="XP_032817797.1">
    <property type="nucleotide sequence ID" value="XM_032961906.1"/>
</dbReference>
<dbReference type="InterPro" id="IPR050548">
    <property type="entry name" value="PcG_chromatin_remod_factors"/>
</dbReference>
<dbReference type="GO" id="GO:0042393">
    <property type="term" value="F:histone binding"/>
    <property type="evidence" value="ECO:0007669"/>
    <property type="project" value="TreeGrafter"/>
</dbReference>
<feature type="region of interest" description="Disordered" evidence="11">
    <location>
        <begin position="603"/>
        <end position="715"/>
    </location>
</feature>
<keyword evidence="9" id="KW-0539">Nucleus</keyword>
<dbReference type="GO" id="GO:0003682">
    <property type="term" value="F:chromatin binding"/>
    <property type="evidence" value="ECO:0007669"/>
    <property type="project" value="TreeGrafter"/>
</dbReference>
<dbReference type="Proteomes" id="UP001318040">
    <property type="component" value="Chromosome 27"/>
</dbReference>
<dbReference type="AlphaFoldDB" id="A0AAJ7TH66"/>
<feature type="repeat" description="MBT" evidence="10">
    <location>
        <begin position="239"/>
        <end position="339"/>
    </location>
</feature>
<dbReference type="PROSITE" id="PS51802">
    <property type="entry name" value="ZF_CCHHC"/>
    <property type="match status" value="1"/>
</dbReference>
<evidence type="ECO:0000313" key="15">
    <source>
        <dbReference type="RefSeq" id="XP_032817795.1"/>
    </source>
</evidence>
<evidence type="ECO:0000313" key="16">
    <source>
        <dbReference type="RefSeq" id="XP_032817796.1"/>
    </source>
</evidence>
<keyword evidence="12" id="KW-1185">Reference proteome</keyword>
<dbReference type="Gene3D" id="2.30.30.140">
    <property type="match status" value="3"/>
</dbReference>
<sequence>MESAPDKPHADEIPPTDAASSKEVQVKLEAEEGSLPDSPLGSDGAVPSHPDFDVVGAMDWRDGIGTLPGSTLRFRINEFGTLEIVSPEESAAMEGSWNAGQGGPPGEGVGRPKEEPPGGAEELPSMEGICCCEQCGHYGTAEEFFQEGRFCSDKCARIFTTEKPGQVSSVDTRASDAKKRGRKLSLNTRADPELMSNGDDRLEKRGDLKMKIKVPSPVEAPIKLRRHSEAASTTKKRAWTWMLYLEEDKGVAAPVRLFRESQSFPQSRNGFKVGMRLEGIDPKHPSLVCVLSVAEVCGYRVRLHFDGYSECYDFWVNADSPDIHPVGWCEKTNHKLQPPKGHKEEEFAWPAYLKTVKAQAAPRQLFKNQNTTVTPMGFRVGMKLEAVDKKNPALVCVATITDVVDSRFLVHFDTWDDSYDYWCDSSSPYIHPVGWCQEHGRPLTPPQNYSEGKKFSWEKYLEENGAQAAPARAFKQRPTHGFQPGMRLEAVDRRNPTLVCVATIANCDDHRIKVHFDGWSPEYNYWLDADCPDIHPVGWCEKTGHPLQLPVSSVELVSSPGPGGCPTPGCKGIGHIKGAKYTRHHSAFGCPYSELNMNKETSLQDRLGGGSTSGGGERTPGPAGPPRPRRLDSTGSNGSTDGTRSPASGIDIPGTGRGGLSAEPDPDDPGAPSEPPSPPSPEDDAASPLSKKASLMSPSRGRKPKLYGRVGRPPKYLKLKREQELAQQREAKEREEHCLQQTLHQSVFMSALSAHPARELPLVWQQHGKLLPEVAGLTASRVASWGTEEVAMMHAINSRTNLPHPTEPPHGTAWHCTALMQNNMTTHCSTTLASNDASAQLLQLVKLPIYIHRKFSDLIFTKYAN</sequence>
<dbReference type="RefSeq" id="XP_032817793.1">
    <property type="nucleotide sequence ID" value="XM_032961902.1"/>
</dbReference>
<dbReference type="Gene3D" id="3.30.60.160">
    <property type="match status" value="1"/>
</dbReference>
<organism evidence="12 15">
    <name type="scientific">Petromyzon marinus</name>
    <name type="common">Sea lamprey</name>
    <dbReference type="NCBI Taxonomy" id="7757"/>
    <lineage>
        <taxon>Eukaryota</taxon>
        <taxon>Metazoa</taxon>
        <taxon>Chordata</taxon>
        <taxon>Craniata</taxon>
        <taxon>Vertebrata</taxon>
        <taxon>Cyclostomata</taxon>
        <taxon>Hyperoartia</taxon>
        <taxon>Petromyzontiformes</taxon>
        <taxon>Petromyzontidae</taxon>
        <taxon>Petromyzon</taxon>
    </lineage>
</organism>
<dbReference type="PROSITE" id="PS51079">
    <property type="entry name" value="MBT"/>
    <property type="match status" value="3"/>
</dbReference>
<feature type="region of interest" description="Disordered" evidence="11">
    <location>
        <begin position="1"/>
        <end position="49"/>
    </location>
</feature>
<dbReference type="Pfam" id="PF01530">
    <property type="entry name" value="zf-C2HC"/>
    <property type="match status" value="1"/>
</dbReference>
<evidence type="ECO:0000313" key="13">
    <source>
        <dbReference type="RefSeq" id="XP_032817793.1"/>
    </source>
</evidence>
<feature type="compositionally biased region" description="Gly residues" evidence="11">
    <location>
        <begin position="607"/>
        <end position="618"/>
    </location>
</feature>
<evidence type="ECO:0000256" key="9">
    <source>
        <dbReference type="ARBA" id="ARBA00023242"/>
    </source>
</evidence>
<dbReference type="SUPFAM" id="SSF63748">
    <property type="entry name" value="Tudor/PWWP/MBT"/>
    <property type="match status" value="3"/>
</dbReference>
<evidence type="ECO:0000256" key="1">
    <source>
        <dbReference type="ARBA" id="ARBA00004123"/>
    </source>
</evidence>
<dbReference type="InterPro" id="IPR038603">
    <property type="entry name" value="Znf_FCS_sf"/>
</dbReference>
<evidence type="ECO:0000313" key="18">
    <source>
        <dbReference type="RefSeq" id="XP_032817798.1"/>
    </source>
</evidence>
<evidence type="ECO:0000256" key="5">
    <source>
        <dbReference type="ARBA" id="ARBA00022833"/>
    </source>
</evidence>
<evidence type="ECO:0000256" key="3">
    <source>
        <dbReference type="ARBA" id="ARBA00022737"/>
    </source>
</evidence>
<dbReference type="SMART" id="SM00561">
    <property type="entry name" value="MBT"/>
    <property type="match status" value="3"/>
</dbReference>
<evidence type="ECO:0000313" key="12">
    <source>
        <dbReference type="Proteomes" id="UP001318040"/>
    </source>
</evidence>
<keyword evidence="4" id="KW-0863">Zinc-finger</keyword>
<keyword evidence="2" id="KW-0479">Metal-binding</keyword>
<feature type="compositionally biased region" description="Gly residues" evidence="11">
    <location>
        <begin position="100"/>
        <end position="109"/>
    </location>
</feature>
<gene>
    <name evidence="13 14 15 16 17 18" type="primary">L3MBTL3</name>
</gene>
<evidence type="ECO:0000256" key="6">
    <source>
        <dbReference type="ARBA" id="ARBA00022853"/>
    </source>
</evidence>
<evidence type="ECO:0000256" key="7">
    <source>
        <dbReference type="ARBA" id="ARBA00023015"/>
    </source>
</evidence>
<dbReference type="CDD" id="cd20101">
    <property type="entry name" value="MBT_L3MBTL1-like_rpt1"/>
    <property type="match status" value="1"/>
</dbReference>
<keyword evidence="7" id="KW-0805">Transcription regulation</keyword>
<feature type="repeat" description="MBT" evidence="10">
    <location>
        <begin position="455"/>
        <end position="550"/>
    </location>
</feature>
<dbReference type="RefSeq" id="XP_032817795.1">
    <property type="nucleotide sequence ID" value="XM_032961904.1"/>
</dbReference>
<dbReference type="CTD" id="84456"/>
<feature type="region of interest" description="Disordered" evidence="11">
    <location>
        <begin position="90"/>
        <end position="123"/>
    </location>
</feature>
<dbReference type="RefSeq" id="XP_032817794.1">
    <property type="nucleotide sequence ID" value="XM_032961903.1"/>
</dbReference>
<keyword evidence="3" id="KW-0677">Repeat</keyword>
<dbReference type="CDD" id="cd20103">
    <property type="entry name" value="MBT_L3MBTL1-like_rpt3"/>
    <property type="match status" value="1"/>
</dbReference>
<dbReference type="PANTHER" id="PTHR12247">
    <property type="entry name" value="POLYCOMB GROUP PROTEIN"/>
    <property type="match status" value="1"/>
</dbReference>
<proteinExistence type="predicted"/>
<keyword evidence="6" id="KW-0156">Chromatin regulator</keyword>
<dbReference type="InterPro" id="IPR002515">
    <property type="entry name" value="Znf_C2H2C"/>
</dbReference>